<evidence type="ECO:0000256" key="1">
    <source>
        <dbReference type="SAM" id="MobiDB-lite"/>
    </source>
</evidence>
<organism evidence="2 3">
    <name type="scientific">Pleurodeles waltl</name>
    <name type="common">Iberian ribbed newt</name>
    <dbReference type="NCBI Taxonomy" id="8319"/>
    <lineage>
        <taxon>Eukaryota</taxon>
        <taxon>Metazoa</taxon>
        <taxon>Chordata</taxon>
        <taxon>Craniata</taxon>
        <taxon>Vertebrata</taxon>
        <taxon>Euteleostomi</taxon>
        <taxon>Amphibia</taxon>
        <taxon>Batrachia</taxon>
        <taxon>Caudata</taxon>
        <taxon>Salamandroidea</taxon>
        <taxon>Salamandridae</taxon>
        <taxon>Pleurodelinae</taxon>
        <taxon>Pleurodeles</taxon>
    </lineage>
</organism>
<dbReference type="Proteomes" id="UP001066276">
    <property type="component" value="Chromosome 2_1"/>
</dbReference>
<accession>A0AAV7VJG8</accession>
<protein>
    <submittedName>
        <fullName evidence="2">Uncharacterized protein</fullName>
    </submittedName>
</protein>
<proteinExistence type="predicted"/>
<feature type="compositionally biased region" description="Basic and acidic residues" evidence="1">
    <location>
        <begin position="50"/>
        <end position="60"/>
    </location>
</feature>
<dbReference type="EMBL" id="JANPWB010000003">
    <property type="protein sequence ID" value="KAJ1200680.1"/>
    <property type="molecule type" value="Genomic_DNA"/>
</dbReference>
<keyword evidence="3" id="KW-1185">Reference proteome</keyword>
<reference evidence="2" key="1">
    <citation type="journal article" date="2022" name="bioRxiv">
        <title>Sequencing and chromosome-scale assembly of the giantPleurodeles waltlgenome.</title>
        <authorList>
            <person name="Brown T."/>
            <person name="Elewa A."/>
            <person name="Iarovenko S."/>
            <person name="Subramanian E."/>
            <person name="Araus A.J."/>
            <person name="Petzold A."/>
            <person name="Susuki M."/>
            <person name="Suzuki K.-i.T."/>
            <person name="Hayashi T."/>
            <person name="Toyoda A."/>
            <person name="Oliveira C."/>
            <person name="Osipova E."/>
            <person name="Leigh N.D."/>
            <person name="Simon A."/>
            <person name="Yun M.H."/>
        </authorList>
    </citation>
    <scope>NUCLEOTIDE SEQUENCE</scope>
    <source>
        <strain evidence="2">20211129_DDA</strain>
        <tissue evidence="2">Liver</tissue>
    </source>
</reference>
<feature type="region of interest" description="Disordered" evidence="1">
    <location>
        <begin position="1"/>
        <end position="60"/>
    </location>
</feature>
<evidence type="ECO:0000313" key="2">
    <source>
        <dbReference type="EMBL" id="KAJ1200680.1"/>
    </source>
</evidence>
<comment type="caution">
    <text evidence="2">The sequence shown here is derived from an EMBL/GenBank/DDBJ whole genome shotgun (WGS) entry which is preliminary data.</text>
</comment>
<sequence>MRGLRQVNGHRQEGVKTWLTGKKKRKGAGIRRGPTAAPSQEQIKAAQKKAVKDKGDKRATTERQLEGIRGGHWLTDTFATTGQHILGPQPSENAQKGGWMGIGRPLGPLCLVLPSPLTPHGDRRTEHKQW</sequence>
<gene>
    <name evidence="2" type="ORF">NDU88_004501</name>
</gene>
<evidence type="ECO:0000313" key="3">
    <source>
        <dbReference type="Proteomes" id="UP001066276"/>
    </source>
</evidence>
<name>A0AAV7VJG8_PLEWA</name>
<dbReference type="AlphaFoldDB" id="A0AAV7VJG8"/>